<dbReference type="InterPro" id="IPR000182">
    <property type="entry name" value="GNAT_dom"/>
</dbReference>
<gene>
    <name evidence="3" type="ORF">DMP06_08950</name>
</gene>
<dbReference type="PROSITE" id="PS51186">
    <property type="entry name" value="GNAT"/>
    <property type="match status" value="1"/>
</dbReference>
<organism evidence="3 4">
    <name type="scientific">Slackia equolifaciens</name>
    <dbReference type="NCBI Taxonomy" id="498718"/>
    <lineage>
        <taxon>Bacteria</taxon>
        <taxon>Bacillati</taxon>
        <taxon>Actinomycetota</taxon>
        <taxon>Coriobacteriia</taxon>
        <taxon>Eggerthellales</taxon>
        <taxon>Eggerthellaceae</taxon>
        <taxon>Slackia</taxon>
    </lineage>
</organism>
<dbReference type="InterPro" id="IPR052777">
    <property type="entry name" value="Acetyltransferase_Enz"/>
</dbReference>
<evidence type="ECO:0000256" key="1">
    <source>
        <dbReference type="SAM" id="MobiDB-lite"/>
    </source>
</evidence>
<dbReference type="InterPro" id="IPR016181">
    <property type="entry name" value="Acyl_CoA_acyltransferase"/>
</dbReference>
<dbReference type="Pfam" id="PF00583">
    <property type="entry name" value="Acetyltransf_1"/>
    <property type="match status" value="1"/>
</dbReference>
<keyword evidence="3" id="KW-0808">Transferase</keyword>
<evidence type="ECO:0000259" key="2">
    <source>
        <dbReference type="PROSITE" id="PS51186"/>
    </source>
</evidence>
<feature type="compositionally biased region" description="Basic and acidic residues" evidence="1">
    <location>
        <begin position="12"/>
        <end position="28"/>
    </location>
</feature>
<dbReference type="GO" id="GO:0016747">
    <property type="term" value="F:acyltransferase activity, transferring groups other than amino-acyl groups"/>
    <property type="evidence" value="ECO:0007669"/>
    <property type="project" value="InterPro"/>
</dbReference>
<protein>
    <submittedName>
        <fullName evidence="3">GNAT family N-acetyltransferase</fullName>
    </submittedName>
</protein>
<comment type="caution">
    <text evidence="3">The sequence shown here is derived from an EMBL/GenBank/DDBJ whole genome shotgun (WGS) entry which is preliminary data.</text>
</comment>
<proteinExistence type="predicted"/>
<dbReference type="OrthoDB" id="3174517at2"/>
<accession>A0A3N0AUK1</accession>
<dbReference type="SUPFAM" id="SSF55729">
    <property type="entry name" value="Acyl-CoA N-acyltransferases (Nat)"/>
    <property type="match status" value="1"/>
</dbReference>
<evidence type="ECO:0000313" key="4">
    <source>
        <dbReference type="Proteomes" id="UP000269591"/>
    </source>
</evidence>
<keyword evidence="4" id="KW-1185">Reference proteome</keyword>
<evidence type="ECO:0000313" key="3">
    <source>
        <dbReference type="EMBL" id="RNL38577.1"/>
    </source>
</evidence>
<dbReference type="PANTHER" id="PTHR43305">
    <property type="entry name" value="FAMILY N-ACETYLTRANSFERASE, PUTATIVE (AFU_ORTHOLOGUE AFUA_2G01380)-RELATED"/>
    <property type="match status" value="1"/>
</dbReference>
<name>A0A3N0AUK1_9ACTN</name>
<dbReference type="AlphaFoldDB" id="A0A3N0AUK1"/>
<feature type="domain" description="N-acetyltransferase" evidence="2">
    <location>
        <begin position="40"/>
        <end position="191"/>
    </location>
</feature>
<reference evidence="4" key="1">
    <citation type="submission" date="2018-05" db="EMBL/GenBank/DDBJ databases">
        <title>Genome Sequencing of selected type strains of the family Eggerthellaceae.</title>
        <authorList>
            <person name="Danylec N."/>
            <person name="Stoll D.A."/>
            <person name="Doetsch A."/>
            <person name="Huch M."/>
        </authorList>
    </citation>
    <scope>NUCLEOTIDE SEQUENCE [LARGE SCALE GENOMIC DNA]</scope>
    <source>
        <strain evidence="4">DSM 24851</strain>
    </source>
</reference>
<dbReference type="Gene3D" id="3.40.630.30">
    <property type="match status" value="1"/>
</dbReference>
<feature type="region of interest" description="Disordered" evidence="1">
    <location>
        <begin position="1"/>
        <end position="29"/>
    </location>
</feature>
<dbReference type="Proteomes" id="UP000269591">
    <property type="component" value="Unassembled WGS sequence"/>
</dbReference>
<dbReference type="EMBL" id="QIBX01000017">
    <property type="protein sequence ID" value="RNL38577.1"/>
    <property type="molecule type" value="Genomic_DNA"/>
</dbReference>
<dbReference type="PANTHER" id="PTHR43305:SF1">
    <property type="entry name" value="FAMILY N-ACETYLTRANSFERASE, PUTATIVE (AFU_ORTHOLOGUE AFUA_2G01380)-RELATED"/>
    <property type="match status" value="1"/>
</dbReference>
<dbReference type="CDD" id="cd04301">
    <property type="entry name" value="NAT_SF"/>
    <property type="match status" value="1"/>
</dbReference>
<dbReference type="RefSeq" id="WP_123209392.1">
    <property type="nucleotide sequence ID" value="NZ_JBHTHO010000014.1"/>
</dbReference>
<sequence>MNVPEPQNAAIEPERKSLHASEPEHETGELVIEPAYERVDEVRALIIEYMDWLATEQTGLDECLARQSYDDELDHLGRKYGMPQGRLFVAHFGGPAIGCIALRPMPELPEQNACEMKRLYVKPGNRGHHIGKRLVQRLIEEAREAGYECMYLDTLPVLQAAIAMYHSFGFEDIPRYNDNPIPEAVYMKLEL</sequence>